<organism evidence="1 2">
    <name type="scientific">Trichinella spiralis</name>
    <name type="common">Trichina worm</name>
    <dbReference type="NCBI Taxonomy" id="6334"/>
    <lineage>
        <taxon>Eukaryota</taxon>
        <taxon>Metazoa</taxon>
        <taxon>Ecdysozoa</taxon>
        <taxon>Nematoda</taxon>
        <taxon>Enoplea</taxon>
        <taxon>Dorylaimia</taxon>
        <taxon>Trichinellida</taxon>
        <taxon>Trichinellidae</taxon>
        <taxon>Trichinella</taxon>
    </lineage>
</organism>
<evidence type="ECO:0008006" key="3">
    <source>
        <dbReference type="Google" id="ProtNLM"/>
    </source>
</evidence>
<name>A0ABR3KEG2_TRISP</name>
<proteinExistence type="predicted"/>
<dbReference type="EMBL" id="JBEUSY010000368">
    <property type="protein sequence ID" value="KAL1236474.1"/>
    <property type="molecule type" value="Genomic_DNA"/>
</dbReference>
<gene>
    <name evidence="1" type="ORF">TSPI_09484</name>
</gene>
<protein>
    <recommendedName>
        <fullName evidence="3">Secreted protein</fullName>
    </recommendedName>
</protein>
<accession>A0ABR3KEG2</accession>
<comment type="caution">
    <text evidence="1">The sequence shown here is derived from an EMBL/GenBank/DDBJ whole genome shotgun (WGS) entry which is preliminary data.</text>
</comment>
<dbReference type="Proteomes" id="UP001558632">
    <property type="component" value="Unassembled WGS sequence"/>
</dbReference>
<sequence>MTKLKRRGEMGSPWLISILLLNTPPSPLMTVLLPVTISQISARESVSSPCMRRAPSIEEWLTVSNAFAMPTQTMLTYFPDLWASLTMVVRVVMLSEAPSVPDRKAF</sequence>
<keyword evidence="2" id="KW-1185">Reference proteome</keyword>
<evidence type="ECO:0000313" key="1">
    <source>
        <dbReference type="EMBL" id="KAL1236474.1"/>
    </source>
</evidence>
<evidence type="ECO:0000313" key="2">
    <source>
        <dbReference type="Proteomes" id="UP001558632"/>
    </source>
</evidence>
<reference evidence="1 2" key="1">
    <citation type="submission" date="2024-07" db="EMBL/GenBank/DDBJ databases">
        <title>Enhanced genomic and transcriptomic resources for Trichinella pseudospiralis and T. spiralis underpin the discovery of pronounced molecular differences between stages and species.</title>
        <authorList>
            <person name="Pasi K.K."/>
            <person name="La Rosa G."/>
            <person name="Gomez-Morales M.A."/>
            <person name="Tosini F."/>
            <person name="Sumanam S."/>
            <person name="Young N.D."/>
            <person name="Chang B.C."/>
            <person name="Robin G.B."/>
        </authorList>
    </citation>
    <scope>NUCLEOTIDE SEQUENCE [LARGE SCALE GENOMIC DNA]</scope>
    <source>
        <strain evidence="1">ISS534</strain>
    </source>
</reference>